<comment type="caution">
    <text evidence="14">The sequence shown here is derived from an EMBL/GenBank/DDBJ whole genome shotgun (WGS) entry which is preliminary data.</text>
</comment>
<evidence type="ECO:0000256" key="6">
    <source>
        <dbReference type="ARBA" id="ARBA00013220"/>
    </source>
</evidence>
<dbReference type="Gene3D" id="3.90.1150.10">
    <property type="entry name" value="Aspartate Aminotransferase, domain 1"/>
    <property type="match status" value="1"/>
</dbReference>
<evidence type="ECO:0000313" key="15">
    <source>
        <dbReference type="Proteomes" id="UP001237642"/>
    </source>
</evidence>
<dbReference type="InterPro" id="IPR015424">
    <property type="entry name" value="PyrdxlP-dep_Trfase"/>
</dbReference>
<comment type="cofactor">
    <cofactor evidence="1 11">
        <name>pyridoxal 5'-phosphate</name>
        <dbReference type="ChEBI" id="CHEBI:597326"/>
    </cofactor>
</comment>
<evidence type="ECO:0000256" key="1">
    <source>
        <dbReference type="ARBA" id="ARBA00001933"/>
    </source>
</evidence>
<dbReference type="GO" id="GO:0017059">
    <property type="term" value="C:serine palmitoyltransferase complex"/>
    <property type="evidence" value="ECO:0007669"/>
    <property type="project" value="TreeGrafter"/>
</dbReference>
<keyword evidence="9" id="KW-0746">Sphingolipid metabolism</keyword>
<comment type="pathway">
    <text evidence="4">Sphingolipid metabolism.</text>
</comment>
<comment type="subcellular location">
    <subcellularLocation>
        <location evidence="2">Endoplasmic reticulum membrane</location>
        <topology evidence="2">Single-pass membrane protein</topology>
    </subcellularLocation>
</comment>
<feature type="domain" description="Aminotransferase class I/classII large" evidence="13">
    <location>
        <begin position="11"/>
        <end position="209"/>
    </location>
</feature>
<name>A0AAD8H8Y4_9APIA</name>
<dbReference type="Gene3D" id="3.40.640.10">
    <property type="entry name" value="Type I PLP-dependent aspartate aminotransferase-like (Major domain)"/>
    <property type="match status" value="1"/>
</dbReference>
<comment type="pathway">
    <text evidence="3">Lipid metabolism; sphingolipid metabolism.</text>
</comment>
<keyword evidence="8 11" id="KW-0663">Pyridoxal phosphate</keyword>
<dbReference type="GO" id="GO:0046512">
    <property type="term" value="P:sphingosine biosynthetic process"/>
    <property type="evidence" value="ECO:0007669"/>
    <property type="project" value="TreeGrafter"/>
</dbReference>
<proteinExistence type="inferred from homology"/>
<dbReference type="GO" id="GO:0046513">
    <property type="term" value="P:ceramide biosynthetic process"/>
    <property type="evidence" value="ECO:0007669"/>
    <property type="project" value="TreeGrafter"/>
</dbReference>
<evidence type="ECO:0000313" key="14">
    <source>
        <dbReference type="EMBL" id="KAK1363095.1"/>
    </source>
</evidence>
<evidence type="ECO:0000259" key="13">
    <source>
        <dbReference type="Pfam" id="PF00155"/>
    </source>
</evidence>
<accession>A0AAD8H8Y4</accession>
<feature type="transmembrane region" description="Helical" evidence="12">
    <location>
        <begin position="167"/>
        <end position="186"/>
    </location>
</feature>
<evidence type="ECO:0000256" key="11">
    <source>
        <dbReference type="RuleBase" id="RU003693"/>
    </source>
</evidence>
<evidence type="ECO:0000256" key="5">
    <source>
        <dbReference type="ARBA" id="ARBA00008392"/>
    </source>
</evidence>
<reference evidence="14" key="1">
    <citation type="submission" date="2023-02" db="EMBL/GenBank/DDBJ databases">
        <title>Genome of toxic invasive species Heracleum sosnowskyi carries increased number of genes despite the absence of recent whole-genome duplications.</title>
        <authorList>
            <person name="Schelkunov M."/>
            <person name="Shtratnikova V."/>
            <person name="Makarenko M."/>
            <person name="Klepikova A."/>
            <person name="Omelchenko D."/>
            <person name="Novikova G."/>
            <person name="Obukhova E."/>
            <person name="Bogdanov V."/>
            <person name="Penin A."/>
            <person name="Logacheva M."/>
        </authorList>
    </citation>
    <scope>NUCLEOTIDE SEQUENCE</scope>
    <source>
        <strain evidence="14">Hsosn_3</strain>
        <tissue evidence="14">Leaf</tissue>
    </source>
</reference>
<dbReference type="InterPro" id="IPR004839">
    <property type="entry name" value="Aminotransferase_I/II_large"/>
</dbReference>
<dbReference type="AlphaFoldDB" id="A0AAD8H8Y4"/>
<dbReference type="Proteomes" id="UP001237642">
    <property type="component" value="Unassembled WGS sequence"/>
</dbReference>
<dbReference type="InterPro" id="IPR050087">
    <property type="entry name" value="AON_synthase_class-II"/>
</dbReference>
<dbReference type="InterPro" id="IPR015422">
    <property type="entry name" value="PyrdxlP-dep_Trfase_small"/>
</dbReference>
<evidence type="ECO:0000256" key="8">
    <source>
        <dbReference type="ARBA" id="ARBA00022898"/>
    </source>
</evidence>
<comment type="catalytic activity">
    <reaction evidence="10">
        <text>L-serine + hexadecanoyl-CoA + H(+) = 3-oxosphinganine + CO2 + CoA</text>
        <dbReference type="Rhea" id="RHEA:14761"/>
        <dbReference type="ChEBI" id="CHEBI:15378"/>
        <dbReference type="ChEBI" id="CHEBI:16526"/>
        <dbReference type="ChEBI" id="CHEBI:33384"/>
        <dbReference type="ChEBI" id="CHEBI:57287"/>
        <dbReference type="ChEBI" id="CHEBI:57379"/>
        <dbReference type="ChEBI" id="CHEBI:58299"/>
        <dbReference type="EC" id="2.3.1.50"/>
    </reaction>
</comment>
<evidence type="ECO:0000256" key="12">
    <source>
        <dbReference type="SAM" id="Phobius"/>
    </source>
</evidence>
<dbReference type="GO" id="GO:0030170">
    <property type="term" value="F:pyridoxal phosphate binding"/>
    <property type="evidence" value="ECO:0007669"/>
    <property type="project" value="InterPro"/>
</dbReference>
<comment type="similarity">
    <text evidence="5 11">Belongs to the class-II pyridoxal-phosphate-dependent aminotransferase family.</text>
</comment>
<dbReference type="PANTHER" id="PTHR13693">
    <property type="entry name" value="CLASS II AMINOTRANSFERASE/8-AMINO-7-OXONONANOATE SYNTHASE"/>
    <property type="match status" value="1"/>
</dbReference>
<dbReference type="GO" id="GO:0005789">
    <property type="term" value="C:endoplasmic reticulum membrane"/>
    <property type="evidence" value="ECO:0007669"/>
    <property type="project" value="UniProtKB-SubCell"/>
</dbReference>
<evidence type="ECO:0000256" key="3">
    <source>
        <dbReference type="ARBA" id="ARBA00004760"/>
    </source>
</evidence>
<evidence type="ECO:0000256" key="9">
    <source>
        <dbReference type="ARBA" id="ARBA00022919"/>
    </source>
</evidence>
<dbReference type="GO" id="GO:0004758">
    <property type="term" value="F:serine C-palmitoyltransferase activity"/>
    <property type="evidence" value="ECO:0007669"/>
    <property type="project" value="UniProtKB-EC"/>
</dbReference>
<evidence type="ECO:0000256" key="7">
    <source>
        <dbReference type="ARBA" id="ARBA00022679"/>
    </source>
</evidence>
<keyword evidence="15" id="KW-1185">Reference proteome</keyword>
<evidence type="ECO:0000256" key="4">
    <source>
        <dbReference type="ARBA" id="ARBA00004991"/>
    </source>
</evidence>
<evidence type="ECO:0000256" key="2">
    <source>
        <dbReference type="ARBA" id="ARBA00004389"/>
    </source>
</evidence>
<dbReference type="EMBL" id="JAUIZM010000009">
    <property type="protein sequence ID" value="KAK1363095.1"/>
    <property type="molecule type" value="Genomic_DNA"/>
</dbReference>
<gene>
    <name evidence="14" type="ORF">POM88_038656</name>
</gene>
<dbReference type="SUPFAM" id="SSF53383">
    <property type="entry name" value="PLP-dependent transferases"/>
    <property type="match status" value="1"/>
</dbReference>
<dbReference type="PANTHER" id="PTHR13693:SF3">
    <property type="entry name" value="LD36009P"/>
    <property type="match status" value="1"/>
</dbReference>
<dbReference type="EC" id="2.3.1.50" evidence="6"/>
<reference evidence="14" key="2">
    <citation type="submission" date="2023-05" db="EMBL/GenBank/DDBJ databases">
        <authorList>
            <person name="Schelkunov M.I."/>
        </authorList>
    </citation>
    <scope>NUCLEOTIDE SEQUENCE</scope>
    <source>
        <strain evidence="14">Hsosn_3</strain>
        <tissue evidence="14">Leaf</tissue>
    </source>
</reference>
<keyword evidence="7" id="KW-0808">Transferase</keyword>
<evidence type="ECO:0000256" key="10">
    <source>
        <dbReference type="ARBA" id="ARBA00048528"/>
    </source>
</evidence>
<sequence length="238" mass="26177">MFRLPNIMFQAYVYLDEAHSIGAIGKTGRGVCELLGVDTSDIDIMMGTFTKSFGSCGGYIAGSKDLIQYLKYTCPAHLYATSISPPSAQQIMSAINVILGEDGSSRGAQKLARIRENSNFFRSQLKKMGFEVLGDNDSPVMPINALQSSKNSCIFTRVPQKKGKFPFFLYFVAVVTVAFPATPLLLARARICLSASHTREDMNKALEVISTVGDLVGIKYFPAEPKKPQLEDDRLKQE</sequence>
<keyword evidence="9" id="KW-0443">Lipid metabolism</keyword>
<organism evidence="14 15">
    <name type="scientific">Heracleum sosnowskyi</name>
    <dbReference type="NCBI Taxonomy" id="360622"/>
    <lineage>
        <taxon>Eukaryota</taxon>
        <taxon>Viridiplantae</taxon>
        <taxon>Streptophyta</taxon>
        <taxon>Embryophyta</taxon>
        <taxon>Tracheophyta</taxon>
        <taxon>Spermatophyta</taxon>
        <taxon>Magnoliopsida</taxon>
        <taxon>eudicotyledons</taxon>
        <taxon>Gunneridae</taxon>
        <taxon>Pentapetalae</taxon>
        <taxon>asterids</taxon>
        <taxon>campanulids</taxon>
        <taxon>Apiales</taxon>
        <taxon>Apiaceae</taxon>
        <taxon>Apioideae</taxon>
        <taxon>apioid superclade</taxon>
        <taxon>Tordylieae</taxon>
        <taxon>Tordyliinae</taxon>
        <taxon>Heracleum</taxon>
    </lineage>
</organism>
<dbReference type="InterPro" id="IPR015421">
    <property type="entry name" value="PyrdxlP-dep_Trfase_major"/>
</dbReference>
<dbReference type="Pfam" id="PF00155">
    <property type="entry name" value="Aminotran_1_2"/>
    <property type="match status" value="1"/>
</dbReference>
<keyword evidence="12" id="KW-0812">Transmembrane</keyword>
<keyword evidence="12" id="KW-1133">Transmembrane helix</keyword>
<keyword evidence="12" id="KW-0472">Membrane</keyword>
<dbReference type="PROSITE" id="PS00599">
    <property type="entry name" value="AA_TRANSFER_CLASS_2"/>
    <property type="match status" value="1"/>
</dbReference>
<dbReference type="InterPro" id="IPR001917">
    <property type="entry name" value="Aminotrans_II_pyridoxalP_BS"/>
</dbReference>
<protein>
    <recommendedName>
        <fullName evidence="6">serine C-palmitoyltransferase</fullName>
        <ecNumber evidence="6">2.3.1.50</ecNumber>
    </recommendedName>
</protein>